<feature type="compositionally biased region" description="Acidic residues" evidence="1">
    <location>
        <begin position="103"/>
        <end position="119"/>
    </location>
</feature>
<feature type="region of interest" description="Disordered" evidence="1">
    <location>
        <begin position="1"/>
        <end position="22"/>
    </location>
</feature>
<gene>
    <name evidence="2" type="ORF">PF011_g13425</name>
</gene>
<organism evidence="2 3">
    <name type="scientific">Phytophthora fragariae</name>
    <dbReference type="NCBI Taxonomy" id="53985"/>
    <lineage>
        <taxon>Eukaryota</taxon>
        <taxon>Sar</taxon>
        <taxon>Stramenopiles</taxon>
        <taxon>Oomycota</taxon>
        <taxon>Peronosporomycetes</taxon>
        <taxon>Peronosporales</taxon>
        <taxon>Peronosporaceae</taxon>
        <taxon>Phytophthora</taxon>
    </lineage>
</organism>
<feature type="region of interest" description="Disordered" evidence="1">
    <location>
        <begin position="94"/>
        <end position="149"/>
    </location>
</feature>
<protein>
    <submittedName>
        <fullName evidence="2">Uncharacterized protein</fullName>
    </submittedName>
</protein>
<dbReference type="Proteomes" id="UP000460718">
    <property type="component" value="Unassembled WGS sequence"/>
</dbReference>
<feature type="compositionally biased region" description="Polar residues" evidence="1">
    <location>
        <begin position="10"/>
        <end position="19"/>
    </location>
</feature>
<comment type="caution">
    <text evidence="2">The sequence shown here is derived from an EMBL/GenBank/DDBJ whole genome shotgun (WGS) entry which is preliminary data.</text>
</comment>
<reference evidence="2 3" key="1">
    <citation type="submission" date="2018-09" db="EMBL/GenBank/DDBJ databases">
        <title>Genomic investigation of the strawberry pathogen Phytophthora fragariae indicates pathogenicity is determined by transcriptional variation in three key races.</title>
        <authorList>
            <person name="Adams T.M."/>
            <person name="Armitage A.D."/>
            <person name="Sobczyk M.K."/>
            <person name="Bates H.J."/>
            <person name="Dunwell J.M."/>
            <person name="Nellist C.F."/>
            <person name="Harrison R.J."/>
        </authorList>
    </citation>
    <scope>NUCLEOTIDE SEQUENCE [LARGE SCALE GENOMIC DNA]</scope>
    <source>
        <strain evidence="2 3">SCRP245</strain>
    </source>
</reference>
<feature type="region of interest" description="Disordered" evidence="1">
    <location>
        <begin position="799"/>
        <end position="828"/>
    </location>
</feature>
<sequence length="828" mass="91398">MRTLARLPTPESQPSTGSVRSAPARCVRTRLLALRSPPSRCARAHPPDRGLEGEREHIGWAEIAALAIVCGRIEQVQNELSQSTVEILALARKSVAGGGSTDTGEETETEDENEDVELEDAQRLKDEPSQAEEAEAQVEHIGEQDGASKMEEEMQDEVIIKVEQGTMAENAAWVGVVEEETKENDDMSSTHVGTAVDEVESSEANRICESDVEVKREMIAGNGFVEALELSGLNEEGQLCDAAVETEKAELNVEEISRRNENEILDAGVEITETGCTLDGLENVEESKQSETTEVKHELTMEAEGGAVEVARYSRVVSNEAKCEEKQVEIEVRTADVIDSELLAAAEPNTTTEPESVKEIPVELLENMIFMVQNTKTIGTTTVVSEANTSSVEADDHGNPVNGLLEIENKRTSVAVIPGEYEDTQQATVTIVKPVQGEELITQKTEFSNGETSESPEANLSPGDTNKLGNDQQQTVETLTAFNEYFPNRIPTELLEAMRRAAELFDVSINMNDSTSKKRLRDDSECAGPELKRTAHQSSNDKVNPIARRYLQIATDAKSGGSSCTTETISNLKTIATMAITELFKIFKDDDIPSVKTTECFRVATQLMTHTISVLPGNAVEYGWLRKTIVALRQLFHLGASTILRNERDSLSESISVLEMYLGGTYVVEGDFVPTLDEIEKRVRRFQTLKWNCNTVMRPIESISSGLLTDLRKNNTACLHVVRSEQNWLRFTSVVNALLDWITRALKLAVPRSGRLQKLLGELQEFDVKYPGRLPHSLISKCEALARFDSKISRIKINAGSSHPARRRKPKKQPTPPKVLGYINTMAK</sequence>
<feature type="region of interest" description="Disordered" evidence="1">
    <location>
        <begin position="445"/>
        <end position="470"/>
    </location>
</feature>
<dbReference type="AlphaFoldDB" id="A0A6A3K9H9"/>
<evidence type="ECO:0000313" key="2">
    <source>
        <dbReference type="EMBL" id="KAE9002197.1"/>
    </source>
</evidence>
<evidence type="ECO:0000313" key="3">
    <source>
        <dbReference type="Proteomes" id="UP000460718"/>
    </source>
</evidence>
<evidence type="ECO:0000256" key="1">
    <source>
        <dbReference type="SAM" id="MobiDB-lite"/>
    </source>
</evidence>
<proteinExistence type="predicted"/>
<feature type="compositionally biased region" description="Basic and acidic residues" evidence="1">
    <location>
        <begin position="137"/>
        <end position="149"/>
    </location>
</feature>
<accession>A0A6A3K9H9</accession>
<name>A0A6A3K9H9_9STRA</name>
<dbReference type="EMBL" id="QXFW01000825">
    <property type="protein sequence ID" value="KAE9002197.1"/>
    <property type="molecule type" value="Genomic_DNA"/>
</dbReference>